<evidence type="ECO:0000313" key="4">
    <source>
        <dbReference type="Proteomes" id="UP000192411"/>
    </source>
</evidence>
<accession>A0A1X0JJ81</accession>
<evidence type="ECO:0000256" key="2">
    <source>
        <dbReference type="SAM" id="SignalP"/>
    </source>
</evidence>
<dbReference type="STRING" id="75922.BST47_21640"/>
<comment type="caution">
    <text evidence="3">The sequence shown here is derived from an EMBL/GenBank/DDBJ whole genome shotgun (WGS) entry which is preliminary data.</text>
</comment>
<organism evidence="3 4">
    <name type="scientific">Mycolicibacterium tusciae</name>
    <dbReference type="NCBI Taxonomy" id="75922"/>
    <lineage>
        <taxon>Bacteria</taxon>
        <taxon>Bacillati</taxon>
        <taxon>Actinomycetota</taxon>
        <taxon>Actinomycetes</taxon>
        <taxon>Mycobacteriales</taxon>
        <taxon>Mycobacteriaceae</taxon>
        <taxon>Mycolicibacterium</taxon>
    </lineage>
</organism>
<proteinExistence type="predicted"/>
<protein>
    <recommendedName>
        <fullName evidence="5">DUF4878 domain-containing protein</fullName>
    </recommendedName>
</protein>
<dbReference type="InterPro" id="IPR032710">
    <property type="entry name" value="NTF2-like_dom_sf"/>
</dbReference>
<keyword evidence="4" id="KW-1185">Reference proteome</keyword>
<feature type="region of interest" description="Disordered" evidence="1">
    <location>
        <begin position="28"/>
        <end position="56"/>
    </location>
</feature>
<dbReference type="EMBL" id="MVIM01000013">
    <property type="protein sequence ID" value="ORB62939.1"/>
    <property type="molecule type" value="Genomic_DNA"/>
</dbReference>
<evidence type="ECO:0000313" key="3">
    <source>
        <dbReference type="EMBL" id="ORB62939.1"/>
    </source>
</evidence>
<dbReference type="PROSITE" id="PS51257">
    <property type="entry name" value="PROKAR_LIPOPROTEIN"/>
    <property type="match status" value="1"/>
</dbReference>
<dbReference type="AlphaFoldDB" id="A0A1X0JJ81"/>
<keyword evidence="2" id="KW-0732">Signal</keyword>
<feature type="compositionally biased region" description="Low complexity" evidence="1">
    <location>
        <begin position="32"/>
        <end position="53"/>
    </location>
</feature>
<feature type="chain" id="PRO_5039716054" description="DUF4878 domain-containing protein" evidence="2">
    <location>
        <begin position="22"/>
        <end position="158"/>
    </location>
</feature>
<feature type="signal peptide" evidence="2">
    <location>
        <begin position="1"/>
        <end position="21"/>
    </location>
</feature>
<evidence type="ECO:0008006" key="5">
    <source>
        <dbReference type="Google" id="ProtNLM"/>
    </source>
</evidence>
<evidence type="ECO:0000256" key="1">
    <source>
        <dbReference type="SAM" id="MobiDB-lite"/>
    </source>
</evidence>
<dbReference type="Proteomes" id="UP000192411">
    <property type="component" value="Unassembled WGS sequence"/>
</dbReference>
<gene>
    <name evidence="3" type="ORF">BST47_21640</name>
</gene>
<dbReference type="RefSeq" id="WP_083127710.1">
    <property type="nucleotide sequence ID" value="NZ_MVIM01000013.1"/>
</dbReference>
<name>A0A1X0JJ81_9MYCO</name>
<dbReference type="SUPFAM" id="SSF54427">
    <property type="entry name" value="NTF2-like"/>
    <property type="match status" value="1"/>
</dbReference>
<dbReference type="OrthoDB" id="4730342at2"/>
<sequence length="158" mass="17189">MASRKVSAVIGAMLVTVLMGAACSRGETPVDQESTAESTQSSVAATTTTTTTAPSDDDQVRETVMAFQQAYNTQNWDAYLELMCPSWRAQYTGPVMDMTKKTRIDQGLTTMTVNSVQILGDEATANVDAQNELLGRKTLDLKLVREDGWRVCMPSGVR</sequence>
<reference evidence="3 4" key="1">
    <citation type="submission" date="2017-02" db="EMBL/GenBank/DDBJ databases">
        <title>The new phylogeny of genus Mycobacterium.</title>
        <authorList>
            <person name="Tortoli E."/>
            <person name="Trovato A."/>
            <person name="Cirillo D.M."/>
        </authorList>
    </citation>
    <scope>NUCLEOTIDE SEQUENCE [LARGE SCALE GENOMIC DNA]</scope>
    <source>
        <strain evidence="3 4">DSM 44338</strain>
    </source>
</reference>